<organism evidence="9 10">
    <name type="scientific">Ralstonia solanacearum (strain Po82)</name>
    <dbReference type="NCBI Taxonomy" id="1031711"/>
    <lineage>
        <taxon>Bacteria</taxon>
        <taxon>Pseudomonadati</taxon>
        <taxon>Pseudomonadota</taxon>
        <taxon>Betaproteobacteria</taxon>
        <taxon>Burkholderiales</taxon>
        <taxon>Burkholderiaceae</taxon>
        <taxon>Ralstonia</taxon>
        <taxon>Ralstonia solanacearum species complex</taxon>
    </lineage>
</organism>
<dbReference type="InterPro" id="IPR050086">
    <property type="entry name" value="MetN_ABC_transporter-like"/>
</dbReference>
<feature type="compositionally biased region" description="Basic and acidic residues" evidence="7">
    <location>
        <begin position="219"/>
        <end position="233"/>
    </location>
</feature>
<sequence>MEPAAAQHPGDGRGGSAAAGAAVADRHSAGGGARADRLQCPDLCRRHAHHRQADPGVGPGGRAAGRHGGARQTVAGVAAAAGGIVLYLGDPGHAAAGADPVRLPGAAGLAAMAADGRLHLGLRGAGLQRRRLQRRVDPRGAAGGAQRPVGGRALARPVALAHLCRRDLSAGVQGRPAAAGQQLHRAAQGLVAGLRDRGGGADQRGQPPAGRHLPAAARAGDHGRHLPGADHGADPVLQCRGTAHGRGGPSAMSTPLIQIERVNKSFGAHPVLKDISTTFHAGQVAVIVGASGSGKSTLLRTLNRLERHDSGRITVDGIEVDDHPRHLEALRREVGMVFQQFNLFSHLSALDNVTLAPRRTRKIGRKEAEDQAMELLRRVGLEAHAHKHPFALSGGQQQRVAIARALAMQPRVMLFDEPTSALDPEMVKEVLDVMRSLASSGMTMIVVTHEMGFAREVADRVLFFDRGEIGVDAVPEVFFRKDHGNPRVNAFLGRAMLAAA</sequence>
<comment type="similarity">
    <text evidence="1">Belongs to the ABC transporter superfamily.</text>
</comment>
<proteinExistence type="inferred from homology"/>
<dbReference type="InterPro" id="IPR003439">
    <property type="entry name" value="ABC_transporter-like_ATP-bd"/>
</dbReference>
<dbReference type="InterPro" id="IPR027417">
    <property type="entry name" value="P-loop_NTPase"/>
</dbReference>
<name>F6G8C6_RALS8</name>
<dbReference type="AlphaFoldDB" id="F6G8C6"/>
<keyword evidence="5" id="KW-0547">Nucleotide-binding</keyword>
<dbReference type="Gene3D" id="3.40.50.300">
    <property type="entry name" value="P-loop containing nucleotide triphosphate hydrolases"/>
    <property type="match status" value="1"/>
</dbReference>
<feature type="region of interest" description="Disordered" evidence="7">
    <location>
        <begin position="1"/>
        <end position="35"/>
    </location>
</feature>
<evidence type="ECO:0000256" key="4">
    <source>
        <dbReference type="ARBA" id="ARBA00022519"/>
    </source>
</evidence>
<feature type="domain" description="ABC transporter" evidence="8">
    <location>
        <begin position="257"/>
        <end position="491"/>
    </location>
</feature>
<dbReference type="GO" id="GO:0005524">
    <property type="term" value="F:ATP binding"/>
    <property type="evidence" value="ECO:0007669"/>
    <property type="project" value="UniProtKB-KW"/>
</dbReference>
<feature type="compositionally biased region" description="Basic and acidic residues" evidence="7">
    <location>
        <begin position="24"/>
        <end position="35"/>
    </location>
</feature>
<evidence type="ECO:0000256" key="1">
    <source>
        <dbReference type="ARBA" id="ARBA00005417"/>
    </source>
</evidence>
<evidence type="ECO:0000313" key="9">
    <source>
        <dbReference type="EMBL" id="AEG70956.1"/>
    </source>
</evidence>
<evidence type="ECO:0000256" key="2">
    <source>
        <dbReference type="ARBA" id="ARBA00022448"/>
    </source>
</evidence>
<dbReference type="SUPFAM" id="SSF52540">
    <property type="entry name" value="P-loop containing nucleoside triphosphate hydrolases"/>
    <property type="match status" value="1"/>
</dbReference>
<evidence type="ECO:0000256" key="6">
    <source>
        <dbReference type="ARBA" id="ARBA00022840"/>
    </source>
</evidence>
<keyword evidence="6 9" id="KW-0067">ATP-binding</keyword>
<evidence type="ECO:0000256" key="5">
    <source>
        <dbReference type="ARBA" id="ARBA00022741"/>
    </source>
</evidence>
<evidence type="ECO:0000256" key="7">
    <source>
        <dbReference type="SAM" id="MobiDB-lite"/>
    </source>
</evidence>
<evidence type="ECO:0000259" key="8">
    <source>
        <dbReference type="PROSITE" id="PS50893"/>
    </source>
</evidence>
<feature type="region of interest" description="Disordered" evidence="7">
    <location>
        <begin position="195"/>
        <end position="252"/>
    </location>
</feature>
<protein>
    <submittedName>
        <fullName evidence="9">Glutamate/aspartate ABC transporter ATP-binding protein</fullName>
    </submittedName>
</protein>
<keyword evidence="2" id="KW-0813">Transport</keyword>
<keyword evidence="4" id="KW-0997">Cell inner membrane</keyword>
<dbReference type="PANTHER" id="PTHR43166">
    <property type="entry name" value="AMINO ACID IMPORT ATP-BINDING PROTEIN"/>
    <property type="match status" value="1"/>
</dbReference>
<dbReference type="Pfam" id="PF00005">
    <property type="entry name" value="ABC_tran"/>
    <property type="match status" value="1"/>
</dbReference>
<keyword evidence="4" id="KW-0472">Membrane</keyword>
<dbReference type="Proteomes" id="UP000007953">
    <property type="component" value="Plasmid megaplasmid"/>
</dbReference>
<feature type="region of interest" description="Disordered" evidence="7">
    <location>
        <begin position="50"/>
        <end position="69"/>
    </location>
</feature>
<keyword evidence="3" id="KW-1003">Cell membrane</keyword>
<dbReference type="InterPro" id="IPR017871">
    <property type="entry name" value="ABC_transporter-like_CS"/>
</dbReference>
<dbReference type="PROSITE" id="PS00211">
    <property type="entry name" value="ABC_TRANSPORTER_1"/>
    <property type="match status" value="1"/>
</dbReference>
<dbReference type="InterPro" id="IPR003593">
    <property type="entry name" value="AAA+_ATPase"/>
</dbReference>
<dbReference type="KEGG" id="rsn:RSPO_m00315"/>
<dbReference type="HOGENOM" id="CLU_544975_0_0_4"/>
<evidence type="ECO:0000313" key="10">
    <source>
        <dbReference type="Proteomes" id="UP000007953"/>
    </source>
</evidence>
<dbReference type="EMBL" id="CP002820">
    <property type="protein sequence ID" value="AEG70956.1"/>
    <property type="molecule type" value="Genomic_DNA"/>
</dbReference>
<dbReference type="PROSITE" id="PS50893">
    <property type="entry name" value="ABC_TRANSPORTER_2"/>
    <property type="match status" value="1"/>
</dbReference>
<dbReference type="CDD" id="cd03262">
    <property type="entry name" value="ABC_HisP_GlnQ"/>
    <property type="match status" value="1"/>
</dbReference>
<keyword evidence="9" id="KW-0614">Plasmid</keyword>
<dbReference type="GO" id="GO:0016887">
    <property type="term" value="F:ATP hydrolysis activity"/>
    <property type="evidence" value="ECO:0007669"/>
    <property type="project" value="InterPro"/>
</dbReference>
<accession>F6G8C6</accession>
<dbReference type="FunFam" id="3.40.50.300:FF:000020">
    <property type="entry name" value="Amino acid ABC transporter ATP-binding component"/>
    <property type="match status" value="1"/>
</dbReference>
<dbReference type="PATRIC" id="fig|1031711.3.peg.3573"/>
<dbReference type="SMART" id="SM00382">
    <property type="entry name" value="AAA"/>
    <property type="match status" value="1"/>
</dbReference>
<geneLocation type="plasmid" evidence="10"/>
<dbReference type="PANTHER" id="PTHR43166:SF4">
    <property type="entry name" value="PHOSPHONATES IMPORT ATP-BINDING PROTEIN PHNC"/>
    <property type="match status" value="1"/>
</dbReference>
<gene>
    <name evidence="9" type="primary">gltL</name>
    <name evidence="9" type="ordered locus">RSPO_m00315</name>
</gene>
<reference evidence="9 10" key="1">
    <citation type="journal article" date="2011" name="J. Bacteriol.">
        <title>Complete genome sequence of the plant pathogen Ralstonia solanacearum strain Po82.</title>
        <authorList>
            <person name="Xu J."/>
            <person name="Zheng H.J."/>
            <person name="Liu L."/>
            <person name="Pan Z.C."/>
            <person name="Prior P."/>
            <person name="Tang B."/>
            <person name="Xu J.S."/>
            <person name="Zhang H."/>
            <person name="Tian Q."/>
            <person name="Zhang L.Q."/>
            <person name="Feng J."/>
        </authorList>
    </citation>
    <scope>NUCLEOTIDE SEQUENCE [LARGE SCALE GENOMIC DNA]</scope>
    <source>
        <strain evidence="10">Po82</strain>
    </source>
</reference>
<evidence type="ECO:0000256" key="3">
    <source>
        <dbReference type="ARBA" id="ARBA00022475"/>
    </source>
</evidence>